<feature type="transmembrane region" description="Helical" evidence="12">
    <location>
        <begin position="170"/>
        <end position="189"/>
    </location>
</feature>
<evidence type="ECO:0000256" key="1">
    <source>
        <dbReference type="ARBA" id="ARBA00001946"/>
    </source>
</evidence>
<dbReference type="EMBL" id="CP042425">
    <property type="protein sequence ID" value="QEL13803.1"/>
    <property type="molecule type" value="Genomic_DNA"/>
</dbReference>
<evidence type="ECO:0000256" key="6">
    <source>
        <dbReference type="ARBA" id="ARBA00022679"/>
    </source>
</evidence>
<comment type="subcellular location">
    <subcellularLocation>
        <location evidence="2">Membrane</location>
        <topology evidence="2">Multi-pass membrane protein</topology>
    </subcellularLocation>
</comment>
<dbReference type="PANTHER" id="PTHR11048">
    <property type="entry name" value="PRENYLTRANSFERASES"/>
    <property type="match status" value="1"/>
</dbReference>
<dbReference type="Gene3D" id="1.10.357.140">
    <property type="entry name" value="UbiA prenyltransferase"/>
    <property type="match status" value="1"/>
</dbReference>
<dbReference type="KEGG" id="lrs:PX52LOC_00661"/>
<feature type="transmembrane region" description="Helical" evidence="12">
    <location>
        <begin position="272"/>
        <end position="293"/>
    </location>
</feature>
<keyword evidence="10 12" id="KW-0472">Membrane</keyword>
<comment type="cofactor">
    <cofactor evidence="1">
        <name>Mg(2+)</name>
        <dbReference type="ChEBI" id="CHEBI:18420"/>
    </cofactor>
</comment>
<feature type="transmembrane region" description="Helical" evidence="12">
    <location>
        <begin position="141"/>
        <end position="164"/>
    </location>
</feature>
<dbReference type="InterPro" id="IPR044878">
    <property type="entry name" value="UbiA_sf"/>
</dbReference>
<evidence type="ECO:0000256" key="12">
    <source>
        <dbReference type="SAM" id="Phobius"/>
    </source>
</evidence>
<dbReference type="GO" id="GO:0006744">
    <property type="term" value="P:ubiquinone biosynthetic process"/>
    <property type="evidence" value="ECO:0007669"/>
    <property type="project" value="UniProtKB-KW"/>
</dbReference>
<dbReference type="PANTHER" id="PTHR11048:SF28">
    <property type="entry name" value="4-HYDROXYBENZOATE POLYPRENYLTRANSFERASE, MITOCHONDRIAL"/>
    <property type="match status" value="1"/>
</dbReference>
<keyword evidence="5" id="KW-0997">Cell inner membrane</keyword>
<sequence length="294" mass="32037">MLATSRKLLELVRFSHTIFALPFALLSAAMAWKHEPFRWADLIGVLACMVFARSFAMAFNRLVDRRIDAKNPRTAGRHLPAGLLTVTTVTLFTLANAVAFVAATLIFYFREPSNPWPLYLSAPVLVFLAGYSLTKRFTSLAHVWLGVSLSLAPVAAWIAVRGLVEMEVPLLLGGVVLFWVTGFDILYACQDATFDASEKLHSIPARFGVHRSLRIASACHAVMFVLLLALVAVSSDLQGPIFLAACGAVGVLLVYEHAIVSAENLSRVNRAFFQVNAVISLGLLAVGVAQLWVK</sequence>
<dbReference type="Proteomes" id="UP000324974">
    <property type="component" value="Chromosome"/>
</dbReference>
<gene>
    <name evidence="13" type="ORF">PX52LOC_00661</name>
</gene>
<dbReference type="NCBIfam" id="TIGR01475">
    <property type="entry name" value="ubiA_other"/>
    <property type="match status" value="1"/>
</dbReference>
<feature type="transmembrane region" description="Helical" evidence="12">
    <location>
        <begin position="116"/>
        <end position="134"/>
    </location>
</feature>
<evidence type="ECO:0000256" key="5">
    <source>
        <dbReference type="ARBA" id="ARBA00022519"/>
    </source>
</evidence>
<keyword evidence="4" id="KW-1003">Cell membrane</keyword>
<dbReference type="FunFam" id="1.10.357.140:FF:000008">
    <property type="entry name" value="4-hydroxybenzoate octaprenyltransferase"/>
    <property type="match status" value="1"/>
</dbReference>
<name>A0A5C1A643_9BACT</name>
<feature type="transmembrane region" description="Helical" evidence="12">
    <location>
        <begin position="38"/>
        <end position="60"/>
    </location>
</feature>
<evidence type="ECO:0000256" key="10">
    <source>
        <dbReference type="ARBA" id="ARBA00023136"/>
    </source>
</evidence>
<dbReference type="FunFam" id="1.20.120.1780:FF:000001">
    <property type="entry name" value="4-hydroxybenzoate octaprenyltransferase"/>
    <property type="match status" value="1"/>
</dbReference>
<evidence type="ECO:0000313" key="13">
    <source>
        <dbReference type="EMBL" id="QEL13803.1"/>
    </source>
</evidence>
<evidence type="ECO:0000256" key="11">
    <source>
        <dbReference type="ARBA" id="ARBA00034524"/>
    </source>
</evidence>
<evidence type="ECO:0000256" key="3">
    <source>
        <dbReference type="ARBA" id="ARBA00005985"/>
    </source>
</evidence>
<dbReference type="Gene3D" id="1.20.120.1780">
    <property type="entry name" value="UbiA prenyltransferase"/>
    <property type="match status" value="1"/>
</dbReference>
<evidence type="ECO:0000256" key="4">
    <source>
        <dbReference type="ARBA" id="ARBA00022475"/>
    </source>
</evidence>
<keyword evidence="7" id="KW-0831">Ubiquinone biosynthesis</keyword>
<protein>
    <recommendedName>
        <fullName evidence="11">4-hydroxybenzoate polyprenyltransferase</fullName>
        <ecNumber evidence="11">2.5.1.39</ecNumber>
    </recommendedName>
</protein>
<reference evidence="14" key="1">
    <citation type="submission" date="2019-08" db="EMBL/GenBank/DDBJ databases">
        <title>Limnoglobus roseus gen. nov., sp. nov., a novel freshwater planctomycete with a giant genome from the family Gemmataceae.</title>
        <authorList>
            <person name="Kulichevskaya I.S."/>
            <person name="Naumoff D.G."/>
            <person name="Miroshnikov K."/>
            <person name="Ivanova A."/>
            <person name="Philippov D.A."/>
            <person name="Hakobyan A."/>
            <person name="Rijpstra I.C."/>
            <person name="Sinninghe Damste J.S."/>
            <person name="Liesack W."/>
            <person name="Dedysh S.N."/>
        </authorList>
    </citation>
    <scope>NUCLEOTIDE SEQUENCE [LARGE SCALE GENOMIC DNA]</scope>
    <source>
        <strain evidence="14">PX52</strain>
    </source>
</reference>
<keyword evidence="8 12" id="KW-0812">Transmembrane</keyword>
<accession>A0A5C1A643</accession>
<dbReference type="InterPro" id="IPR039653">
    <property type="entry name" value="Prenyltransferase"/>
</dbReference>
<dbReference type="InterPro" id="IPR000537">
    <property type="entry name" value="UbiA_prenyltransferase"/>
</dbReference>
<keyword evidence="6 13" id="KW-0808">Transferase</keyword>
<proteinExistence type="inferred from homology"/>
<organism evidence="13 14">
    <name type="scientific">Limnoglobus roseus</name>
    <dbReference type="NCBI Taxonomy" id="2598579"/>
    <lineage>
        <taxon>Bacteria</taxon>
        <taxon>Pseudomonadati</taxon>
        <taxon>Planctomycetota</taxon>
        <taxon>Planctomycetia</taxon>
        <taxon>Gemmatales</taxon>
        <taxon>Gemmataceae</taxon>
        <taxon>Limnoglobus</taxon>
    </lineage>
</organism>
<dbReference type="OrthoDB" id="9782418at2"/>
<evidence type="ECO:0000256" key="9">
    <source>
        <dbReference type="ARBA" id="ARBA00022989"/>
    </source>
</evidence>
<feature type="transmembrane region" description="Helical" evidence="12">
    <location>
        <begin position="241"/>
        <end position="260"/>
    </location>
</feature>
<feature type="transmembrane region" description="Helical" evidence="12">
    <location>
        <begin position="81"/>
        <end position="110"/>
    </location>
</feature>
<feature type="transmembrane region" description="Helical" evidence="12">
    <location>
        <begin position="12"/>
        <end position="32"/>
    </location>
</feature>
<evidence type="ECO:0000313" key="14">
    <source>
        <dbReference type="Proteomes" id="UP000324974"/>
    </source>
</evidence>
<dbReference type="CDD" id="cd13959">
    <property type="entry name" value="PT_UbiA_COQ2"/>
    <property type="match status" value="1"/>
</dbReference>
<dbReference type="GO" id="GO:0005886">
    <property type="term" value="C:plasma membrane"/>
    <property type="evidence" value="ECO:0007669"/>
    <property type="project" value="TreeGrafter"/>
</dbReference>
<evidence type="ECO:0000256" key="2">
    <source>
        <dbReference type="ARBA" id="ARBA00004141"/>
    </source>
</evidence>
<feature type="transmembrane region" description="Helical" evidence="12">
    <location>
        <begin position="215"/>
        <end position="235"/>
    </location>
</feature>
<comment type="similarity">
    <text evidence="3">Belongs to the UbiA prenyltransferase family.</text>
</comment>
<evidence type="ECO:0000256" key="8">
    <source>
        <dbReference type="ARBA" id="ARBA00022692"/>
    </source>
</evidence>
<dbReference type="EC" id="2.5.1.39" evidence="11"/>
<dbReference type="InterPro" id="IPR006371">
    <property type="entry name" value="Polyprenyltransferase_UbiA-li"/>
</dbReference>
<evidence type="ECO:0000256" key="7">
    <source>
        <dbReference type="ARBA" id="ARBA00022688"/>
    </source>
</evidence>
<dbReference type="Pfam" id="PF01040">
    <property type="entry name" value="UbiA"/>
    <property type="match status" value="1"/>
</dbReference>
<dbReference type="GO" id="GO:0008412">
    <property type="term" value="F:4-hydroxybenzoate polyprenyltransferase activity"/>
    <property type="evidence" value="ECO:0007669"/>
    <property type="project" value="UniProtKB-EC"/>
</dbReference>
<dbReference type="AlphaFoldDB" id="A0A5C1A643"/>
<dbReference type="RefSeq" id="WP_149108742.1">
    <property type="nucleotide sequence ID" value="NZ_CP042425.1"/>
</dbReference>
<keyword evidence="14" id="KW-1185">Reference proteome</keyword>
<keyword evidence="9 12" id="KW-1133">Transmembrane helix</keyword>